<reference evidence="2" key="1">
    <citation type="submission" date="2020-11" db="EMBL/GenBank/DDBJ databases">
        <title>Sequencing the genomes of 1000 actinobacteria strains.</title>
        <authorList>
            <person name="Klenk H.-P."/>
        </authorList>
    </citation>
    <scope>NUCLEOTIDE SEQUENCE</scope>
    <source>
        <strain evidence="2">DSM 43175</strain>
    </source>
</reference>
<comment type="caution">
    <text evidence="2">The sequence shown here is derived from an EMBL/GenBank/DDBJ whole genome shotgun (WGS) entry which is preliminary data.</text>
</comment>
<keyword evidence="1" id="KW-1133">Transmembrane helix</keyword>
<protein>
    <submittedName>
        <fullName evidence="2">Uncharacterized protein</fullName>
    </submittedName>
</protein>
<proteinExistence type="predicted"/>
<name>A0A931DET7_9ACTN</name>
<keyword evidence="1" id="KW-0472">Membrane</keyword>
<dbReference type="AlphaFoldDB" id="A0A931DET7"/>
<dbReference type="EMBL" id="JADOUA010000001">
    <property type="protein sequence ID" value="MBG6089789.1"/>
    <property type="molecule type" value="Genomic_DNA"/>
</dbReference>
<sequence length="35" mass="3686">MAEAPPRRRNPLTAPIVLVVLAVVISAATALAFTR</sequence>
<organism evidence="2 3">
    <name type="scientific">Actinomadura viridis</name>
    <dbReference type="NCBI Taxonomy" id="58110"/>
    <lineage>
        <taxon>Bacteria</taxon>
        <taxon>Bacillati</taxon>
        <taxon>Actinomycetota</taxon>
        <taxon>Actinomycetes</taxon>
        <taxon>Streptosporangiales</taxon>
        <taxon>Thermomonosporaceae</taxon>
        <taxon>Actinomadura</taxon>
    </lineage>
</organism>
<keyword evidence="3" id="KW-1185">Reference proteome</keyword>
<evidence type="ECO:0000313" key="3">
    <source>
        <dbReference type="Proteomes" id="UP000614047"/>
    </source>
</evidence>
<feature type="transmembrane region" description="Helical" evidence="1">
    <location>
        <begin position="12"/>
        <end position="33"/>
    </location>
</feature>
<evidence type="ECO:0000256" key="1">
    <source>
        <dbReference type="SAM" id="Phobius"/>
    </source>
</evidence>
<dbReference type="Proteomes" id="UP000614047">
    <property type="component" value="Unassembled WGS sequence"/>
</dbReference>
<gene>
    <name evidence="2" type="ORF">IW256_003902</name>
</gene>
<keyword evidence="1" id="KW-0812">Transmembrane</keyword>
<evidence type="ECO:0000313" key="2">
    <source>
        <dbReference type="EMBL" id="MBG6089789.1"/>
    </source>
</evidence>
<accession>A0A931DET7</accession>